<sequence length="165" mass="19781">MKKTFYYDFILSKAEEEACKVNNTQHVVTQELVEIRDLYTSPKIDLENPWRIKKNITHDEILVGMLMIPFIQMFEYILRYWTFDMARSLENECRMCIDMWNLIKENIPKKYEGVNVYLRKQYNDVFSLSCMELFNSRRLGVGDEIGLNWDPRSSSLMFKLISHRA</sequence>
<dbReference type="PaxDb" id="4113-PGSC0003DMT400094614"/>
<dbReference type="HOGENOM" id="CLU_106061_0_0_1"/>
<evidence type="ECO:0000313" key="3">
    <source>
        <dbReference type="Proteomes" id="UP000011115"/>
    </source>
</evidence>
<dbReference type="Proteomes" id="UP000011115">
    <property type="component" value="Unassembled WGS sequence"/>
</dbReference>
<keyword evidence="1" id="KW-0472">Membrane</keyword>
<evidence type="ECO:0000313" key="2">
    <source>
        <dbReference type="EnsemblPlants" id="PGSC0003DMT400094614"/>
    </source>
</evidence>
<feature type="transmembrane region" description="Helical" evidence="1">
    <location>
        <begin position="61"/>
        <end position="81"/>
    </location>
</feature>
<evidence type="ECO:0000256" key="1">
    <source>
        <dbReference type="SAM" id="Phobius"/>
    </source>
</evidence>
<protein>
    <submittedName>
        <fullName evidence="2">Uncharacterized protein</fullName>
    </submittedName>
</protein>
<accession>M1DUH4</accession>
<dbReference type="PANTHER" id="PTHR36264:SF2">
    <property type="entry name" value="TF-B3 DOMAIN-CONTAINING PROTEIN"/>
    <property type="match status" value="1"/>
</dbReference>
<dbReference type="PANTHER" id="PTHR36264">
    <property type="entry name" value="SET DOMAIN-CONTAINING PROTEIN"/>
    <property type="match status" value="1"/>
</dbReference>
<organism evidence="2 3">
    <name type="scientific">Solanum tuberosum</name>
    <name type="common">Potato</name>
    <dbReference type="NCBI Taxonomy" id="4113"/>
    <lineage>
        <taxon>Eukaryota</taxon>
        <taxon>Viridiplantae</taxon>
        <taxon>Streptophyta</taxon>
        <taxon>Embryophyta</taxon>
        <taxon>Tracheophyta</taxon>
        <taxon>Spermatophyta</taxon>
        <taxon>Magnoliopsida</taxon>
        <taxon>eudicotyledons</taxon>
        <taxon>Gunneridae</taxon>
        <taxon>Pentapetalae</taxon>
        <taxon>asterids</taxon>
        <taxon>lamiids</taxon>
        <taxon>Solanales</taxon>
        <taxon>Solanaceae</taxon>
        <taxon>Solanoideae</taxon>
        <taxon>Solaneae</taxon>
        <taxon>Solanum</taxon>
    </lineage>
</organism>
<reference evidence="3" key="1">
    <citation type="journal article" date="2011" name="Nature">
        <title>Genome sequence and analysis of the tuber crop potato.</title>
        <authorList>
            <consortium name="The Potato Genome Sequencing Consortium"/>
        </authorList>
    </citation>
    <scope>NUCLEOTIDE SEQUENCE [LARGE SCALE GENOMIC DNA]</scope>
    <source>
        <strain evidence="3">cv. DM1-3 516 R44</strain>
    </source>
</reference>
<name>M1DUH4_SOLTU</name>
<dbReference type="EnsemblPlants" id="PGSC0003DMT400094614">
    <property type="protein sequence ID" value="PGSC0003DMT400094614"/>
    <property type="gene ID" value="PGSC0003DMG400044185"/>
</dbReference>
<keyword evidence="1" id="KW-1133">Transmembrane helix</keyword>
<dbReference type="AlphaFoldDB" id="M1DUH4"/>
<keyword evidence="3" id="KW-1185">Reference proteome</keyword>
<dbReference type="Gramene" id="PGSC0003DMT400094614">
    <property type="protein sequence ID" value="PGSC0003DMT400094614"/>
    <property type="gene ID" value="PGSC0003DMG400044185"/>
</dbReference>
<reference evidence="2" key="2">
    <citation type="submission" date="2015-06" db="UniProtKB">
        <authorList>
            <consortium name="EnsemblPlants"/>
        </authorList>
    </citation>
    <scope>IDENTIFICATION</scope>
    <source>
        <strain evidence="2">DM1-3 516 R44</strain>
    </source>
</reference>
<dbReference type="eggNOG" id="ENOG502S5MH">
    <property type="taxonomic scope" value="Eukaryota"/>
</dbReference>
<dbReference type="InParanoid" id="M1DUH4"/>
<keyword evidence="1" id="KW-0812">Transmembrane</keyword>
<proteinExistence type="predicted"/>